<evidence type="ECO:0000313" key="14">
    <source>
        <dbReference type="Proteomes" id="UP000537130"/>
    </source>
</evidence>
<dbReference type="EMBL" id="JACHWY010000001">
    <property type="protein sequence ID" value="MBB3046880.1"/>
    <property type="molecule type" value="Genomic_DNA"/>
</dbReference>
<evidence type="ECO:0000256" key="1">
    <source>
        <dbReference type="ARBA" id="ARBA00002265"/>
    </source>
</evidence>
<dbReference type="PANTHER" id="PTHR33529:SF7">
    <property type="entry name" value="LIPOPOLYSACCHARIDE EXPORT SYSTEM PERMEASE PROTEIN LPTF"/>
    <property type="match status" value="1"/>
</dbReference>
<comment type="similarity">
    <text evidence="3">Belongs to the LptF/LptG family.</text>
</comment>
<evidence type="ECO:0000256" key="9">
    <source>
        <dbReference type="ARBA" id="ARBA00022989"/>
    </source>
</evidence>
<evidence type="ECO:0000256" key="12">
    <source>
        <dbReference type="SAM" id="Phobius"/>
    </source>
</evidence>
<proteinExistence type="inferred from homology"/>
<evidence type="ECO:0000256" key="8">
    <source>
        <dbReference type="ARBA" id="ARBA00022692"/>
    </source>
</evidence>
<dbReference type="PANTHER" id="PTHR33529">
    <property type="entry name" value="SLR0882 PROTEIN-RELATED"/>
    <property type="match status" value="1"/>
</dbReference>
<evidence type="ECO:0000256" key="7">
    <source>
        <dbReference type="ARBA" id="ARBA00022519"/>
    </source>
</evidence>
<evidence type="ECO:0000256" key="6">
    <source>
        <dbReference type="ARBA" id="ARBA00022475"/>
    </source>
</evidence>
<comment type="subunit">
    <text evidence="11">Component of the lipopolysaccharide transport and assembly complex. The LptBFG transporter is composed of two ATP-binding proteins (LptB) and two transmembrane proteins (LptF and LptG).</text>
</comment>
<keyword evidence="6" id="KW-1003">Cell membrane</keyword>
<dbReference type="Proteomes" id="UP000537130">
    <property type="component" value="Unassembled WGS sequence"/>
</dbReference>
<feature type="transmembrane region" description="Helical" evidence="12">
    <location>
        <begin position="333"/>
        <end position="353"/>
    </location>
</feature>
<feature type="transmembrane region" description="Helical" evidence="12">
    <location>
        <begin position="101"/>
        <end position="125"/>
    </location>
</feature>
<accession>A0A7W4Z6F2</accession>
<evidence type="ECO:0000256" key="2">
    <source>
        <dbReference type="ARBA" id="ARBA00004429"/>
    </source>
</evidence>
<reference evidence="13 14" key="1">
    <citation type="submission" date="2020-08" db="EMBL/GenBank/DDBJ databases">
        <title>Genomic Encyclopedia of Type Strains, Phase III (KMG-III): the genomes of soil and plant-associated and newly described type strains.</title>
        <authorList>
            <person name="Whitman W."/>
        </authorList>
    </citation>
    <scope>NUCLEOTIDE SEQUENCE [LARGE SCALE GENOMIC DNA]</scope>
    <source>
        <strain evidence="13 14">CECT 8654</strain>
    </source>
</reference>
<feature type="transmembrane region" description="Helical" evidence="12">
    <location>
        <begin position="62"/>
        <end position="81"/>
    </location>
</feature>
<dbReference type="GO" id="GO:0015920">
    <property type="term" value="P:lipopolysaccharide transport"/>
    <property type="evidence" value="ECO:0007669"/>
    <property type="project" value="TreeGrafter"/>
</dbReference>
<comment type="function">
    <text evidence="1">Part of the ABC transporter complex LptBFG involved in the translocation of lipopolysaccharide (LPS) from the inner membrane to the outer membrane.</text>
</comment>
<feature type="transmembrane region" description="Helical" evidence="12">
    <location>
        <begin position="6"/>
        <end position="27"/>
    </location>
</feature>
<dbReference type="AlphaFoldDB" id="A0A7W4Z6F2"/>
<name>A0A7W4Z6F2_9GAMM</name>
<dbReference type="GO" id="GO:0043190">
    <property type="term" value="C:ATP-binding cassette (ABC) transporter complex"/>
    <property type="evidence" value="ECO:0007669"/>
    <property type="project" value="InterPro"/>
</dbReference>
<evidence type="ECO:0000256" key="4">
    <source>
        <dbReference type="ARBA" id="ARBA00014213"/>
    </source>
</evidence>
<feature type="transmembrane region" description="Helical" evidence="12">
    <location>
        <begin position="273"/>
        <end position="292"/>
    </location>
</feature>
<comment type="caution">
    <text evidence="13">The sequence shown here is derived from an EMBL/GenBank/DDBJ whole genome shotgun (WGS) entry which is preliminary data.</text>
</comment>
<gene>
    <name evidence="13" type="ORF">FHR99_001116</name>
</gene>
<keyword evidence="14" id="KW-1185">Reference proteome</keyword>
<dbReference type="InterPro" id="IPR030922">
    <property type="entry name" value="LptF"/>
</dbReference>
<evidence type="ECO:0000256" key="10">
    <source>
        <dbReference type="ARBA" id="ARBA00023136"/>
    </source>
</evidence>
<organism evidence="13 14">
    <name type="scientific">Litorivivens lipolytica</name>
    <dbReference type="NCBI Taxonomy" id="1524264"/>
    <lineage>
        <taxon>Bacteria</taxon>
        <taxon>Pseudomonadati</taxon>
        <taxon>Pseudomonadota</taxon>
        <taxon>Gammaproteobacteria</taxon>
        <taxon>Litorivivens</taxon>
    </lineage>
</organism>
<keyword evidence="5" id="KW-0813">Transport</keyword>
<evidence type="ECO:0000256" key="3">
    <source>
        <dbReference type="ARBA" id="ARBA00007725"/>
    </source>
</evidence>
<keyword evidence="7" id="KW-0997">Cell inner membrane</keyword>
<keyword evidence="10 12" id="KW-0472">Membrane</keyword>
<protein>
    <recommendedName>
        <fullName evidence="4">Lipopolysaccharide export system permease protein LptF</fullName>
    </recommendedName>
</protein>
<evidence type="ECO:0000313" key="13">
    <source>
        <dbReference type="EMBL" id="MBB3046880.1"/>
    </source>
</evidence>
<keyword evidence="8 12" id="KW-0812">Transmembrane</keyword>
<dbReference type="NCBIfam" id="TIGR04407">
    <property type="entry name" value="LptF_YjgP"/>
    <property type="match status" value="1"/>
</dbReference>
<evidence type="ECO:0000256" key="11">
    <source>
        <dbReference type="ARBA" id="ARBA00026081"/>
    </source>
</evidence>
<dbReference type="Pfam" id="PF03739">
    <property type="entry name" value="LptF_LptG"/>
    <property type="match status" value="1"/>
</dbReference>
<comment type="subcellular location">
    <subcellularLocation>
        <location evidence="2">Cell inner membrane</location>
        <topology evidence="2">Multi-pass membrane protein</topology>
    </subcellularLocation>
</comment>
<sequence>MILYRYIASELLKSMFAVTFILLVIIMSGRLIKYLADVAAGELAPDFLFLIMLYRLPNFLEVILPLGMFIGILLSYGRLYVDSEVAVMNACGISRLQLLKLAAAPILLVTVGVGLLSTVITPAGIRAYEALIVESKASEGLRAAVEARFRLDERSGRVTYIEKLNRDNDGMSGVFIAQPMETDKGRDLIAVIGADQGFFELDERSGQRYLVLDNGVRYVGEPGELDYQVARFERYGQWLQDKTQSRGRKAADGKSTGELWASDRLEDRAALQWRLSLALLVPVVALLAVALSKTDHRSGRYSKMFPAFMLYMLYLIALNAGREGLAKGDLPVLPGLWGIHVGFLLFGLLLLLGPDWLRRWRARAAT</sequence>
<feature type="transmembrane region" description="Helical" evidence="12">
    <location>
        <begin position="304"/>
        <end position="321"/>
    </location>
</feature>
<dbReference type="GO" id="GO:0055085">
    <property type="term" value="P:transmembrane transport"/>
    <property type="evidence" value="ECO:0007669"/>
    <property type="project" value="InterPro"/>
</dbReference>
<keyword evidence="9 12" id="KW-1133">Transmembrane helix</keyword>
<dbReference type="InterPro" id="IPR005495">
    <property type="entry name" value="LptG/LptF_permease"/>
</dbReference>
<dbReference type="RefSeq" id="WP_183409539.1">
    <property type="nucleotide sequence ID" value="NZ_JACHWY010000001.1"/>
</dbReference>
<evidence type="ECO:0000256" key="5">
    <source>
        <dbReference type="ARBA" id="ARBA00022448"/>
    </source>
</evidence>